<feature type="domain" description="HTH gntR-type" evidence="4">
    <location>
        <begin position="6"/>
        <end position="73"/>
    </location>
</feature>
<dbReference type="RefSeq" id="WP_307152578.1">
    <property type="nucleotide sequence ID" value="NZ_JAUSUK010000001.1"/>
</dbReference>
<evidence type="ECO:0000313" key="6">
    <source>
        <dbReference type="Proteomes" id="UP001230253"/>
    </source>
</evidence>
<evidence type="ECO:0000256" key="3">
    <source>
        <dbReference type="ARBA" id="ARBA00023163"/>
    </source>
</evidence>
<comment type="caution">
    <text evidence="5">The sequence shown here is derived from an EMBL/GenBank/DDBJ whole genome shotgun (WGS) entry which is preliminary data.</text>
</comment>
<dbReference type="EMBL" id="JAUSUK010000001">
    <property type="protein sequence ID" value="MDQ0324267.1"/>
    <property type="molecule type" value="Genomic_DNA"/>
</dbReference>
<dbReference type="InterPro" id="IPR036390">
    <property type="entry name" value="WH_DNA-bd_sf"/>
</dbReference>
<gene>
    <name evidence="5" type="ORF">J2R99_000116</name>
</gene>
<evidence type="ECO:0000259" key="4">
    <source>
        <dbReference type="PROSITE" id="PS50949"/>
    </source>
</evidence>
<evidence type="ECO:0000256" key="2">
    <source>
        <dbReference type="ARBA" id="ARBA00023125"/>
    </source>
</evidence>
<keyword evidence="6" id="KW-1185">Reference proteome</keyword>
<evidence type="ECO:0000256" key="1">
    <source>
        <dbReference type="ARBA" id="ARBA00023015"/>
    </source>
</evidence>
<proteinExistence type="predicted"/>
<dbReference type="InterPro" id="IPR036388">
    <property type="entry name" value="WH-like_DNA-bd_sf"/>
</dbReference>
<dbReference type="SUPFAM" id="SSF48008">
    <property type="entry name" value="GntR ligand-binding domain-like"/>
    <property type="match status" value="1"/>
</dbReference>
<dbReference type="InterPro" id="IPR008920">
    <property type="entry name" value="TF_FadR/GntR_C"/>
</dbReference>
<accession>A0ABU0C175</accession>
<dbReference type="Gene3D" id="1.20.120.530">
    <property type="entry name" value="GntR ligand-binding domain-like"/>
    <property type="match status" value="1"/>
</dbReference>
<dbReference type="InterPro" id="IPR011711">
    <property type="entry name" value="GntR_C"/>
</dbReference>
<dbReference type="PRINTS" id="PR00035">
    <property type="entry name" value="HTHGNTR"/>
</dbReference>
<dbReference type="Proteomes" id="UP001230253">
    <property type="component" value="Unassembled WGS sequence"/>
</dbReference>
<dbReference type="PANTHER" id="PTHR43537:SF5">
    <property type="entry name" value="UXU OPERON TRANSCRIPTIONAL REGULATOR"/>
    <property type="match status" value="1"/>
</dbReference>
<dbReference type="SMART" id="SM00895">
    <property type="entry name" value="FCD"/>
    <property type="match status" value="1"/>
</dbReference>
<keyword evidence="2 5" id="KW-0238">DNA-binding</keyword>
<name>A0ABU0C175_9BRAD</name>
<dbReference type="SMART" id="SM00345">
    <property type="entry name" value="HTH_GNTR"/>
    <property type="match status" value="1"/>
</dbReference>
<dbReference type="PANTHER" id="PTHR43537">
    <property type="entry name" value="TRANSCRIPTIONAL REGULATOR, GNTR FAMILY"/>
    <property type="match status" value="1"/>
</dbReference>
<dbReference type="SUPFAM" id="SSF46785">
    <property type="entry name" value="Winged helix' DNA-binding domain"/>
    <property type="match status" value="1"/>
</dbReference>
<dbReference type="InterPro" id="IPR000524">
    <property type="entry name" value="Tscrpt_reg_HTH_GntR"/>
</dbReference>
<dbReference type="CDD" id="cd07377">
    <property type="entry name" value="WHTH_GntR"/>
    <property type="match status" value="1"/>
</dbReference>
<keyword evidence="3" id="KW-0804">Transcription</keyword>
<dbReference type="Pfam" id="PF07729">
    <property type="entry name" value="FCD"/>
    <property type="match status" value="1"/>
</dbReference>
<dbReference type="Gene3D" id="1.10.10.10">
    <property type="entry name" value="Winged helix-like DNA-binding domain superfamily/Winged helix DNA-binding domain"/>
    <property type="match status" value="1"/>
</dbReference>
<reference evidence="5 6" key="1">
    <citation type="submission" date="2023-07" db="EMBL/GenBank/DDBJ databases">
        <title>Genomic Encyclopedia of Type Strains, Phase IV (KMG-IV): sequencing the most valuable type-strain genomes for metagenomic binning, comparative biology and taxonomic classification.</title>
        <authorList>
            <person name="Goeker M."/>
        </authorList>
    </citation>
    <scope>NUCLEOTIDE SEQUENCE [LARGE SCALE GENOMIC DNA]</scope>
    <source>
        <strain evidence="5 6">DSM 11549</strain>
    </source>
</reference>
<organism evidence="5 6">
    <name type="scientific">Rhodopseudomonas julia</name>
    <dbReference type="NCBI Taxonomy" id="200617"/>
    <lineage>
        <taxon>Bacteria</taxon>
        <taxon>Pseudomonadati</taxon>
        <taxon>Pseudomonadota</taxon>
        <taxon>Alphaproteobacteria</taxon>
        <taxon>Hyphomicrobiales</taxon>
        <taxon>Nitrobacteraceae</taxon>
        <taxon>Rhodopseudomonas</taxon>
    </lineage>
</organism>
<dbReference type="Pfam" id="PF00392">
    <property type="entry name" value="GntR"/>
    <property type="match status" value="1"/>
</dbReference>
<sequence length="232" mass="26294">MAVSFEFERDRAYSRLVDLIFGGSFEADQPLSERKLAQQLGIGRMPVRDALRQLEQEGVVEVKPARGTFIRKLSAGDIGDIYELREALECLATRRAAERGPSLALSACGEKMRIMARDPSAFTSREIDDVGTDFHDALIQSSASAPLAEMVRLMRMRFRLAFHLPRYFAHALVQEILVEHITIFEAIVDRQPEKAAELMRRHLKRGLEIRLELERAPGTDKTKDKTRGTENI</sequence>
<dbReference type="PROSITE" id="PS50949">
    <property type="entry name" value="HTH_GNTR"/>
    <property type="match status" value="1"/>
</dbReference>
<protein>
    <submittedName>
        <fullName evidence="5">DNA-binding GntR family transcriptional regulator</fullName>
    </submittedName>
</protein>
<keyword evidence="1" id="KW-0805">Transcription regulation</keyword>
<evidence type="ECO:0000313" key="5">
    <source>
        <dbReference type="EMBL" id="MDQ0324267.1"/>
    </source>
</evidence>
<dbReference type="GO" id="GO:0003677">
    <property type="term" value="F:DNA binding"/>
    <property type="evidence" value="ECO:0007669"/>
    <property type="project" value="UniProtKB-KW"/>
</dbReference>